<evidence type="ECO:0000313" key="2">
    <source>
        <dbReference type="Proteomes" id="UP001250858"/>
    </source>
</evidence>
<name>A0ABY9RWM8_9ACTN</name>
<gene>
    <name evidence="1" type="ORF">RGF97_16855</name>
</gene>
<dbReference type="EMBL" id="CP133762">
    <property type="protein sequence ID" value="WMX46174.1"/>
    <property type="molecule type" value="Genomic_DNA"/>
</dbReference>
<accession>A0ABY9RWM8</accession>
<dbReference type="RefSeq" id="WP_309548829.1">
    <property type="nucleotide sequence ID" value="NZ_CP133762.1"/>
</dbReference>
<keyword evidence="2" id="KW-1185">Reference proteome</keyword>
<evidence type="ECO:0000313" key="1">
    <source>
        <dbReference type="EMBL" id="WMX46174.1"/>
    </source>
</evidence>
<protein>
    <submittedName>
        <fullName evidence="1">Uncharacterized protein</fullName>
    </submittedName>
</protein>
<reference evidence="1 2" key="1">
    <citation type="submission" date="2023-09" db="EMBL/GenBank/DDBJ databases">
        <title>Complete genome of Streptomyces roseicoloratus T14.</title>
        <authorList>
            <person name="Bashizi T."/>
            <person name="Kim M.-J."/>
            <person name="Lee G."/>
            <person name="Tagele S.B."/>
            <person name="Shin J.-H."/>
        </authorList>
    </citation>
    <scope>NUCLEOTIDE SEQUENCE [LARGE SCALE GENOMIC DNA]</scope>
    <source>
        <strain evidence="1 2">T14</strain>
    </source>
</reference>
<organism evidence="1 2">
    <name type="scientific">Streptomyces roseicoloratus</name>
    <dbReference type="NCBI Taxonomy" id="2508722"/>
    <lineage>
        <taxon>Bacteria</taxon>
        <taxon>Bacillati</taxon>
        <taxon>Actinomycetota</taxon>
        <taxon>Actinomycetes</taxon>
        <taxon>Kitasatosporales</taxon>
        <taxon>Streptomycetaceae</taxon>
        <taxon>Streptomyces</taxon>
    </lineage>
</organism>
<sequence length="147" mass="15990">MAEQARETWLNHIAATGLTVSDDIAPDSVPPVLETVRSVANWEVKPSATVPLKHPNALQEVDRQWHLHAEDCGLFGQDGSFLLTISGSGTSAFGWASVKWSAGAELAPRLAKPEEGLDFVAMSVDGNVVCAVTEEEYDYWIVVQNLR</sequence>
<dbReference type="Proteomes" id="UP001250858">
    <property type="component" value="Chromosome"/>
</dbReference>
<proteinExistence type="predicted"/>